<dbReference type="RefSeq" id="WP_062626929.1">
    <property type="nucleotide sequence ID" value="NZ_AP018738.1"/>
</dbReference>
<gene>
    <name evidence="1" type="ORF">OYT1_ch0894</name>
</gene>
<evidence type="ECO:0000313" key="1">
    <source>
        <dbReference type="EMBL" id="BBE50457.1"/>
    </source>
</evidence>
<reference evidence="1 2" key="1">
    <citation type="submission" date="2018-06" db="EMBL/GenBank/DDBJ databases">
        <title>OYT1 Genome Sequencing.</title>
        <authorList>
            <person name="Kato S."/>
            <person name="Itoh T."/>
            <person name="Ohkuma M."/>
        </authorList>
    </citation>
    <scope>NUCLEOTIDE SEQUENCE [LARGE SCALE GENOMIC DNA]</scope>
    <source>
        <strain evidence="1 2">OYT1</strain>
    </source>
</reference>
<protein>
    <submittedName>
        <fullName evidence="1">Uncharacterized protein</fullName>
    </submittedName>
</protein>
<dbReference type="OrthoDB" id="1261794at2"/>
<dbReference type="Proteomes" id="UP000033070">
    <property type="component" value="Chromosome"/>
</dbReference>
<proteinExistence type="predicted"/>
<organism evidence="1 2">
    <name type="scientific">Ferriphaselus amnicola</name>
    <dbReference type="NCBI Taxonomy" id="1188319"/>
    <lineage>
        <taxon>Bacteria</taxon>
        <taxon>Pseudomonadati</taxon>
        <taxon>Pseudomonadota</taxon>
        <taxon>Betaproteobacteria</taxon>
        <taxon>Nitrosomonadales</taxon>
        <taxon>Gallionellaceae</taxon>
        <taxon>Ferriphaselus</taxon>
    </lineage>
</organism>
<keyword evidence="2" id="KW-1185">Reference proteome</keyword>
<dbReference type="KEGG" id="fam:OYT1_ch0894"/>
<sequence length="195" mass="21501">MSRITSFDIVAPRGSAAQLVRAVAEHLVAADRARLLRALDTGVEQLMGREARNDYDSRLDCDLCLTFLFPPDEPLRVFQSESQFAGDADAAAGRVAVECSWSGLDFGEYFVKFHATSFIWDICNLFFVSSSVLDSFIDIAKQTPGATLARYDDVLGRHDLIWRAPDAAAYALSCPRAAEASRTDQICWEILDAIA</sequence>
<dbReference type="AlphaFoldDB" id="A0A2Z6GAF0"/>
<name>A0A2Z6GAF0_9PROT</name>
<dbReference type="EMBL" id="AP018738">
    <property type="protein sequence ID" value="BBE50457.1"/>
    <property type="molecule type" value="Genomic_DNA"/>
</dbReference>
<accession>A0A2Z6GAF0</accession>
<evidence type="ECO:0000313" key="2">
    <source>
        <dbReference type="Proteomes" id="UP000033070"/>
    </source>
</evidence>